<dbReference type="InterPro" id="IPR051550">
    <property type="entry name" value="SCF-Subunits/Alg-Epimerases"/>
</dbReference>
<dbReference type="InterPro" id="IPR011050">
    <property type="entry name" value="Pectin_lyase_fold/virulence"/>
</dbReference>
<evidence type="ECO:0000313" key="4">
    <source>
        <dbReference type="Proteomes" id="UP000619457"/>
    </source>
</evidence>
<dbReference type="PANTHER" id="PTHR22990">
    <property type="entry name" value="F-BOX ONLY PROTEIN"/>
    <property type="match status" value="1"/>
</dbReference>
<organism evidence="3 4">
    <name type="scientific">Echinicola pacifica</name>
    <dbReference type="NCBI Taxonomy" id="346377"/>
    <lineage>
        <taxon>Bacteria</taxon>
        <taxon>Pseudomonadati</taxon>
        <taxon>Bacteroidota</taxon>
        <taxon>Cytophagia</taxon>
        <taxon>Cytophagales</taxon>
        <taxon>Cyclobacteriaceae</taxon>
        <taxon>Echinicola</taxon>
    </lineage>
</organism>
<dbReference type="SMART" id="SM00710">
    <property type="entry name" value="PbH1"/>
    <property type="match status" value="9"/>
</dbReference>
<comment type="caution">
    <text evidence="3">The sequence shown here is derived from an EMBL/GenBank/DDBJ whole genome shotgun (WGS) entry which is preliminary data.</text>
</comment>
<dbReference type="InterPro" id="IPR012334">
    <property type="entry name" value="Pectin_lyas_fold"/>
</dbReference>
<name>A0A918Q9I8_9BACT</name>
<dbReference type="InterPro" id="IPR024535">
    <property type="entry name" value="RHGA/B-epi-like_pectate_lyase"/>
</dbReference>
<reference evidence="3" key="1">
    <citation type="journal article" date="2014" name="Int. J. Syst. Evol. Microbiol.">
        <title>Complete genome sequence of Corynebacterium casei LMG S-19264T (=DSM 44701T), isolated from a smear-ripened cheese.</title>
        <authorList>
            <consortium name="US DOE Joint Genome Institute (JGI-PGF)"/>
            <person name="Walter F."/>
            <person name="Albersmeier A."/>
            <person name="Kalinowski J."/>
            <person name="Ruckert C."/>
        </authorList>
    </citation>
    <scope>NUCLEOTIDE SEQUENCE</scope>
    <source>
        <strain evidence="3">KCTC 12368</strain>
    </source>
</reference>
<dbReference type="AlphaFoldDB" id="A0A918Q9I8"/>
<accession>A0A918Q9I8</accession>
<keyword evidence="1" id="KW-0677">Repeat</keyword>
<sequence length="561" mass="61341">MLFLLSPALPSWAQQAKVWNVAEYQAQGDGSTDDTEAIQSVIRKAQPGDTVYIPEGKYRISTLGLRSGVHLKADGLLLQNLPDKEEFTTKKQNSSFPLIRGKDVSDIHLQLNGLSQNEAIYLTGSKNIHIDDSKFSGDSTKLRSFAGILLYQCEEVKITNSTIKNFGTSRESAEYYQPGTGIRILESKGVTIEKCLISKNGQNGVFVHSSPDISVHHCTIIDNGMSAIQVAFGSTRTEIGYYFSHNYMANNAGDAIDINNRGTGSPLDIEALIEHNESLANGFVGKESTPDGSGIATLINVSGVQLIKNTAAKNNRPAVYLEDCGNIIIDGNEADNQVEIVKNLQQVSMINNVFDHITFIHNVKAGYLCIENNEFRTIYFPNGITLNKADFLNNSFSNGSFNLNLSGKVNFQGNQITNLGKTPTFLIASAAKVTLVNNEISSEKAPGILLKSKAKGVLLQGNVVNALNYCIQDEGATGTRLIHNRLEVLPSSNRYFTIHSKNPKQMYMEENIHLGKDGVTAVWMEGSGLVEIYEEKILAGNVSTNEVKIITLNQAKPNDEN</sequence>
<evidence type="ECO:0000313" key="3">
    <source>
        <dbReference type="EMBL" id="GGZ37993.1"/>
    </source>
</evidence>
<dbReference type="SUPFAM" id="SSF51126">
    <property type="entry name" value="Pectin lyase-like"/>
    <property type="match status" value="2"/>
</dbReference>
<dbReference type="PANTHER" id="PTHR22990:SF15">
    <property type="entry name" value="F-BOX ONLY PROTEIN 10"/>
    <property type="match status" value="1"/>
</dbReference>
<dbReference type="EMBL" id="BMWX01000007">
    <property type="protein sequence ID" value="GGZ37993.1"/>
    <property type="molecule type" value="Genomic_DNA"/>
</dbReference>
<dbReference type="Pfam" id="PF12708">
    <property type="entry name" value="Pect-lyase_RHGA_epim"/>
    <property type="match status" value="1"/>
</dbReference>
<dbReference type="Proteomes" id="UP000619457">
    <property type="component" value="Unassembled WGS sequence"/>
</dbReference>
<reference evidence="3" key="2">
    <citation type="submission" date="2020-09" db="EMBL/GenBank/DDBJ databases">
        <authorList>
            <person name="Sun Q."/>
            <person name="Kim S."/>
        </authorList>
    </citation>
    <scope>NUCLEOTIDE SEQUENCE</scope>
    <source>
        <strain evidence="3">KCTC 12368</strain>
    </source>
</reference>
<evidence type="ECO:0000259" key="2">
    <source>
        <dbReference type="Pfam" id="PF12708"/>
    </source>
</evidence>
<keyword evidence="4" id="KW-1185">Reference proteome</keyword>
<feature type="domain" description="Rhamnogalacturonase A/B/Epimerase-like pectate lyase" evidence="2">
    <location>
        <begin position="19"/>
        <end position="234"/>
    </location>
</feature>
<evidence type="ECO:0000256" key="1">
    <source>
        <dbReference type="ARBA" id="ARBA00022737"/>
    </source>
</evidence>
<dbReference type="Gene3D" id="2.160.20.10">
    <property type="entry name" value="Single-stranded right-handed beta-helix, Pectin lyase-like"/>
    <property type="match status" value="2"/>
</dbReference>
<dbReference type="InterPro" id="IPR006626">
    <property type="entry name" value="PbH1"/>
</dbReference>
<protein>
    <recommendedName>
        <fullName evidence="2">Rhamnogalacturonase A/B/Epimerase-like pectate lyase domain-containing protein</fullName>
    </recommendedName>
</protein>
<proteinExistence type="predicted"/>
<gene>
    <name evidence="3" type="ORF">GCM10007049_34070</name>
</gene>